<dbReference type="InterPro" id="IPR011692">
    <property type="entry name" value="Stress_up-reg_Nod19"/>
</dbReference>
<sequence>MKNNKQAWLLLVEILLVLNLPYSLAFGGNENKINTAVFLSPKFVLGPGSVENRFYYNVDFPKGHIALKSFNAEVIDEAGNPVPLHETYLHHWVVDRYFVRKGVEISEFDDHARLNRSDYISGRNSGICQDGSIGQFFGLGSETRKTATHIPDPYGIEIGNPAEIPSGFEEQWMLNVHAIDTRGAEDKLGCTECRCDLYNVTVDEYGRPLRPDYKGGLLCCYDRTQCKVKQGFEGVRRTLYLRYTVKWVDMDSSVLPVKVYIFDITDTWKRTRNSTGINAEHQCKVEYDIEPCRETGLTDDGCIDTRRISLDMPFGGYLIYGVAHQHSGGTGSALYREDGQVMCSSLPTYGDGEEPGNEAGYIVGMTTCYPQPGAIEISRGETLILESNYSSIRHHTGVMGLFYILVADQLPKPMHTSHTVIHIQDSTMPLAILGAVVAMIGVLAVIAVAIHYRFKRGGEDGYEAIGISSSSSSSSSRQVEPRILFAIKRLRLVQSPSPLGGARHHLTFRLLLLSRSLSRPPLALPSSPLRCFDSQIPPFLFKNLSVFLARLFVCGTGLPPSNSIGIRMWFGLDLEHFSEVLTVDCGFVGVAVLCRRGSIDFGC</sequence>
<evidence type="ECO:0000313" key="4">
    <source>
        <dbReference type="Proteomes" id="UP001472677"/>
    </source>
</evidence>
<gene>
    <name evidence="3" type="ORF">V6N12_043891</name>
</gene>
<keyword evidence="1" id="KW-0472">Membrane</keyword>
<keyword evidence="4" id="KW-1185">Reference proteome</keyword>
<dbReference type="Proteomes" id="UP001472677">
    <property type="component" value="Unassembled WGS sequence"/>
</dbReference>
<accession>A0ABR2DGN9</accession>
<organism evidence="3 4">
    <name type="scientific">Hibiscus sabdariffa</name>
    <name type="common">roselle</name>
    <dbReference type="NCBI Taxonomy" id="183260"/>
    <lineage>
        <taxon>Eukaryota</taxon>
        <taxon>Viridiplantae</taxon>
        <taxon>Streptophyta</taxon>
        <taxon>Embryophyta</taxon>
        <taxon>Tracheophyta</taxon>
        <taxon>Spermatophyta</taxon>
        <taxon>Magnoliopsida</taxon>
        <taxon>eudicotyledons</taxon>
        <taxon>Gunneridae</taxon>
        <taxon>Pentapetalae</taxon>
        <taxon>rosids</taxon>
        <taxon>malvids</taxon>
        <taxon>Malvales</taxon>
        <taxon>Malvaceae</taxon>
        <taxon>Malvoideae</taxon>
        <taxon>Hibiscus</taxon>
    </lineage>
</organism>
<reference evidence="3 4" key="1">
    <citation type="journal article" date="2024" name="G3 (Bethesda)">
        <title>Genome assembly of Hibiscus sabdariffa L. provides insights into metabolisms of medicinal natural products.</title>
        <authorList>
            <person name="Kim T."/>
        </authorList>
    </citation>
    <scope>NUCLEOTIDE SEQUENCE [LARGE SCALE GENOMIC DNA]</scope>
    <source>
        <strain evidence="3">TK-2024</strain>
        <tissue evidence="3">Old leaves</tissue>
    </source>
</reference>
<evidence type="ECO:0000256" key="1">
    <source>
        <dbReference type="SAM" id="Phobius"/>
    </source>
</evidence>
<proteinExistence type="predicted"/>
<keyword evidence="1" id="KW-1133">Transmembrane helix</keyword>
<dbReference type="PANTHER" id="PTHR33390">
    <property type="entry name" value="STRESS UP-REGULATED NOD 19 PROTEIN"/>
    <property type="match status" value="1"/>
</dbReference>
<feature type="transmembrane region" description="Helical" evidence="1">
    <location>
        <begin position="430"/>
        <end position="450"/>
    </location>
</feature>
<feature type="signal peptide" evidence="2">
    <location>
        <begin position="1"/>
        <end position="25"/>
    </location>
</feature>
<name>A0ABR2DGN9_9ROSI</name>
<evidence type="ECO:0000256" key="2">
    <source>
        <dbReference type="SAM" id="SignalP"/>
    </source>
</evidence>
<feature type="chain" id="PRO_5047522021" description="MtN19-like protein" evidence="2">
    <location>
        <begin position="26"/>
        <end position="603"/>
    </location>
</feature>
<dbReference type="Pfam" id="PF07712">
    <property type="entry name" value="SURNod19"/>
    <property type="match status" value="1"/>
</dbReference>
<dbReference type="EMBL" id="JBBPBM010000028">
    <property type="protein sequence ID" value="KAK8537743.1"/>
    <property type="molecule type" value="Genomic_DNA"/>
</dbReference>
<comment type="caution">
    <text evidence="3">The sequence shown here is derived from an EMBL/GenBank/DDBJ whole genome shotgun (WGS) entry which is preliminary data.</text>
</comment>
<evidence type="ECO:0008006" key="5">
    <source>
        <dbReference type="Google" id="ProtNLM"/>
    </source>
</evidence>
<dbReference type="PANTHER" id="PTHR33390:SF1">
    <property type="entry name" value="STRESS UP-REGULATED NOD 19 PROTEIN"/>
    <property type="match status" value="1"/>
</dbReference>
<keyword evidence="1" id="KW-0812">Transmembrane</keyword>
<protein>
    <recommendedName>
        <fullName evidence="5">MtN19-like protein</fullName>
    </recommendedName>
</protein>
<keyword evidence="2" id="KW-0732">Signal</keyword>
<evidence type="ECO:0000313" key="3">
    <source>
        <dbReference type="EMBL" id="KAK8537743.1"/>
    </source>
</evidence>